<dbReference type="Proteomes" id="UP000199230">
    <property type="component" value="Unassembled WGS sequence"/>
</dbReference>
<dbReference type="Pfam" id="PF08348">
    <property type="entry name" value="PAS_6"/>
    <property type="match status" value="1"/>
</dbReference>
<dbReference type="InterPro" id="IPR013559">
    <property type="entry name" value="YheO"/>
</dbReference>
<feature type="domain" description="Transcriptional regulator DauR-like HTH" evidence="2">
    <location>
        <begin position="150"/>
        <end position="211"/>
    </location>
</feature>
<dbReference type="InterPro" id="IPR039445">
    <property type="entry name" value="DauR-like_HTH"/>
</dbReference>
<keyword evidence="4" id="KW-1185">Reference proteome</keyword>
<proteinExistence type="predicted"/>
<dbReference type="OrthoDB" id="9796595at2"/>
<organism evidence="3 4">
    <name type="scientific">Tindallia californiensis</name>
    <dbReference type="NCBI Taxonomy" id="159292"/>
    <lineage>
        <taxon>Bacteria</taxon>
        <taxon>Bacillati</taxon>
        <taxon>Bacillota</taxon>
        <taxon>Clostridia</taxon>
        <taxon>Peptostreptococcales</taxon>
        <taxon>Tindalliaceae</taxon>
        <taxon>Tindallia</taxon>
    </lineage>
</organism>
<dbReference type="PANTHER" id="PTHR35568">
    <property type="entry name" value="TRANSCRIPTIONAL REGULATOR DAUR"/>
    <property type="match status" value="1"/>
</dbReference>
<evidence type="ECO:0000259" key="1">
    <source>
        <dbReference type="Pfam" id="PF08348"/>
    </source>
</evidence>
<dbReference type="Pfam" id="PF13309">
    <property type="entry name" value="HTH_22"/>
    <property type="match status" value="1"/>
</dbReference>
<dbReference type="GO" id="GO:0003677">
    <property type="term" value="F:DNA binding"/>
    <property type="evidence" value="ECO:0007669"/>
    <property type="project" value="UniProtKB-KW"/>
</dbReference>
<dbReference type="PANTHER" id="PTHR35568:SF1">
    <property type="entry name" value="TRANSCRIPTIONAL REGULATOR DAUR"/>
    <property type="match status" value="1"/>
</dbReference>
<accession>A0A1H3ND08</accession>
<keyword evidence="3" id="KW-0238">DNA-binding</keyword>
<evidence type="ECO:0000259" key="2">
    <source>
        <dbReference type="Pfam" id="PF13309"/>
    </source>
</evidence>
<reference evidence="3 4" key="1">
    <citation type="submission" date="2016-10" db="EMBL/GenBank/DDBJ databases">
        <authorList>
            <person name="de Groot N.N."/>
        </authorList>
    </citation>
    <scope>NUCLEOTIDE SEQUENCE [LARGE SCALE GENOMIC DNA]</scope>
    <source>
        <strain evidence="3 4">APO</strain>
    </source>
</reference>
<dbReference type="AlphaFoldDB" id="A0A1H3ND08"/>
<dbReference type="Gene3D" id="3.30.450.20">
    <property type="entry name" value="PAS domain"/>
    <property type="match status" value="1"/>
</dbReference>
<dbReference type="STRING" id="159292.SAMN05192546_10563"/>
<dbReference type="EMBL" id="FNPV01000005">
    <property type="protein sequence ID" value="SDY86776.1"/>
    <property type="molecule type" value="Genomic_DNA"/>
</dbReference>
<evidence type="ECO:0000313" key="4">
    <source>
        <dbReference type="Proteomes" id="UP000199230"/>
    </source>
</evidence>
<dbReference type="InterPro" id="IPR039446">
    <property type="entry name" value="DauR-like"/>
</dbReference>
<sequence length="219" mass="24440">MDNQQNLHPTLVSMIPIVHSLGKTLGKNCEVALHEINESVKTIVAISNGHVTGRSVGSPMVNEGLEAVRKDDHSDHILNYKNKSADGKTLKSSTMMLRDEQGEIIGCMCINIDISEFMIARKVLEEFTSIDQNEVDHFHGTGHNRVNDVLNTLVTNTLDNFGKPVAYMNKEEKVAIVKRLDNQGAFLIKGAIDYVAKILCVSRYTIYNYLDEIRANNQP</sequence>
<protein>
    <submittedName>
        <fullName evidence="3">Predicted transcriptional regulator YheO, contains PAS and DNA-binding HTH domains</fullName>
    </submittedName>
</protein>
<dbReference type="RefSeq" id="WP_093313070.1">
    <property type="nucleotide sequence ID" value="NZ_FNPV01000005.1"/>
</dbReference>
<gene>
    <name evidence="3" type="ORF">SAMN05192546_10563</name>
</gene>
<name>A0A1H3ND08_9FIRM</name>
<feature type="domain" description="YheO-like" evidence="1">
    <location>
        <begin position="12"/>
        <end position="122"/>
    </location>
</feature>
<evidence type="ECO:0000313" key="3">
    <source>
        <dbReference type="EMBL" id="SDY86776.1"/>
    </source>
</evidence>